<dbReference type="InterPro" id="IPR003593">
    <property type="entry name" value="AAA+_ATPase"/>
</dbReference>
<dbReference type="PROSITE" id="PS50929">
    <property type="entry name" value="ABC_TM1F"/>
    <property type="match status" value="1"/>
</dbReference>
<evidence type="ECO:0000256" key="5">
    <source>
        <dbReference type="ARBA" id="ARBA00022741"/>
    </source>
</evidence>
<dbReference type="GO" id="GO:0034040">
    <property type="term" value="F:ATPase-coupled lipid transmembrane transporter activity"/>
    <property type="evidence" value="ECO:0007669"/>
    <property type="project" value="TreeGrafter"/>
</dbReference>
<dbReference type="Proteomes" id="UP001199296">
    <property type="component" value="Unassembled WGS sequence"/>
</dbReference>
<keyword evidence="13" id="KW-1185">Reference proteome</keyword>
<dbReference type="AlphaFoldDB" id="A0AAW4X1P1"/>
<dbReference type="Pfam" id="PF00664">
    <property type="entry name" value="ABC_membrane"/>
    <property type="match status" value="1"/>
</dbReference>
<name>A0AAW4X1P1_9FIRM</name>
<feature type="transmembrane region" description="Helical" evidence="9">
    <location>
        <begin position="151"/>
        <end position="173"/>
    </location>
</feature>
<evidence type="ECO:0000259" key="10">
    <source>
        <dbReference type="PROSITE" id="PS50893"/>
    </source>
</evidence>
<evidence type="ECO:0000313" key="13">
    <source>
        <dbReference type="Proteomes" id="UP001199296"/>
    </source>
</evidence>
<dbReference type="SUPFAM" id="SSF90123">
    <property type="entry name" value="ABC transporter transmembrane region"/>
    <property type="match status" value="1"/>
</dbReference>
<reference evidence="12 13" key="1">
    <citation type="submission" date="2021-10" db="EMBL/GenBank/DDBJ databases">
        <authorList>
            <person name="Grouzdev D.S."/>
            <person name="Pantiukh K.S."/>
            <person name="Krutkina M.S."/>
        </authorList>
    </citation>
    <scope>NUCLEOTIDE SEQUENCE [LARGE SCALE GENOMIC DNA]</scope>
    <source>
        <strain evidence="12 13">Z-7514</strain>
    </source>
</reference>
<feature type="transmembrane region" description="Helical" evidence="9">
    <location>
        <begin position="266"/>
        <end position="285"/>
    </location>
</feature>
<evidence type="ECO:0000256" key="8">
    <source>
        <dbReference type="ARBA" id="ARBA00023136"/>
    </source>
</evidence>
<dbReference type="RefSeq" id="WP_229346393.1">
    <property type="nucleotide sequence ID" value="NZ_JAJFAT010000015.1"/>
</dbReference>
<dbReference type="InterPro" id="IPR011527">
    <property type="entry name" value="ABC1_TM_dom"/>
</dbReference>
<dbReference type="PANTHER" id="PTHR24221:SF632">
    <property type="entry name" value="ATP-DEPENDENT LIPID A-CORE FLIPPASE"/>
    <property type="match status" value="1"/>
</dbReference>
<dbReference type="GO" id="GO:0016887">
    <property type="term" value="F:ATP hydrolysis activity"/>
    <property type="evidence" value="ECO:0007669"/>
    <property type="project" value="InterPro"/>
</dbReference>
<dbReference type="SUPFAM" id="SSF52540">
    <property type="entry name" value="P-loop containing nucleoside triphosphate hydrolases"/>
    <property type="match status" value="1"/>
</dbReference>
<dbReference type="FunFam" id="3.40.50.300:FF:000221">
    <property type="entry name" value="Multidrug ABC transporter ATP-binding protein"/>
    <property type="match status" value="1"/>
</dbReference>
<feature type="transmembrane region" description="Helical" evidence="9">
    <location>
        <begin position="63"/>
        <end position="89"/>
    </location>
</feature>
<dbReference type="InterPro" id="IPR036640">
    <property type="entry name" value="ABC1_TM_sf"/>
</dbReference>
<feature type="transmembrane region" description="Helical" evidence="9">
    <location>
        <begin position="20"/>
        <end position="43"/>
    </location>
</feature>
<evidence type="ECO:0000256" key="1">
    <source>
        <dbReference type="ARBA" id="ARBA00004651"/>
    </source>
</evidence>
<evidence type="ECO:0000256" key="2">
    <source>
        <dbReference type="ARBA" id="ARBA00022448"/>
    </source>
</evidence>
<dbReference type="PROSITE" id="PS00211">
    <property type="entry name" value="ABC_TRANSPORTER_1"/>
    <property type="match status" value="1"/>
</dbReference>
<accession>A0AAW4X1P1</accession>
<keyword evidence="8 9" id="KW-0472">Membrane</keyword>
<dbReference type="SMART" id="SM00382">
    <property type="entry name" value="AAA"/>
    <property type="match status" value="1"/>
</dbReference>
<dbReference type="InterPro" id="IPR003439">
    <property type="entry name" value="ABC_transporter-like_ATP-bd"/>
</dbReference>
<dbReference type="GO" id="GO:0005886">
    <property type="term" value="C:plasma membrane"/>
    <property type="evidence" value="ECO:0007669"/>
    <property type="project" value="UniProtKB-SubCell"/>
</dbReference>
<evidence type="ECO:0000256" key="7">
    <source>
        <dbReference type="ARBA" id="ARBA00022989"/>
    </source>
</evidence>
<evidence type="ECO:0000259" key="11">
    <source>
        <dbReference type="PROSITE" id="PS50929"/>
    </source>
</evidence>
<feature type="domain" description="ABC transporter" evidence="10">
    <location>
        <begin position="360"/>
        <end position="598"/>
    </location>
</feature>
<organism evidence="12 13">
    <name type="scientific">Halanaerobium polyolivorans</name>
    <dbReference type="NCBI Taxonomy" id="2886943"/>
    <lineage>
        <taxon>Bacteria</taxon>
        <taxon>Bacillati</taxon>
        <taxon>Bacillota</taxon>
        <taxon>Clostridia</taxon>
        <taxon>Halanaerobiales</taxon>
        <taxon>Halanaerobiaceae</taxon>
        <taxon>Halanaerobium</taxon>
    </lineage>
</organism>
<keyword evidence="7 9" id="KW-1133">Transmembrane helix</keyword>
<evidence type="ECO:0000256" key="9">
    <source>
        <dbReference type="SAM" id="Phobius"/>
    </source>
</evidence>
<evidence type="ECO:0000256" key="6">
    <source>
        <dbReference type="ARBA" id="ARBA00022840"/>
    </source>
</evidence>
<dbReference type="PROSITE" id="PS50893">
    <property type="entry name" value="ABC_TRANSPORTER_2"/>
    <property type="match status" value="1"/>
</dbReference>
<proteinExistence type="predicted"/>
<evidence type="ECO:0000256" key="3">
    <source>
        <dbReference type="ARBA" id="ARBA00022475"/>
    </source>
</evidence>
<sequence length="602" mass="68355">MLQSLKKLWELFNKKERLQILVLLIAVLAMALAQVIGIASVMPFMDLVMEPEVVEESQILNNIYNYFAFESVTAFTVFVGAVMFFLILLSNAISTFASWYKLKFVWENNHRLSRRLLKKYMSKPYSYFLMHNTADLGKNVLHEVYALTINYLIQLIDLITYSIVALAIIILLFLTDLLITSAAIIILGSSYILIYLATKNKMKIAGEKRLEANMNRYKTAYEAFNGIKEIKVNSRENEFLNRYTYYSAKNAKLQAWNQIIRQMPRYFMEALAFGSVVLLVLYFVVRGEDSTQLISKVSLFAFAGYRLLPALQSIFNSASSMVFNTAILDRIHEDIFEAGKFAAQKWPDSLPEPMEFRESLKLKDITFSYHEQGEKILKNIDIEIRKDSQIGLAGETGSGKSTLVNIILGLLEADQGKIIVDGKELNRDNIRNWQRNIGYVPQDIYLCDNTIIKNIAFGVPESEIDFEAVQKAAQIANIADFIENELEAGYQSIVGERGIRISGGQKQRLGLARALYHDPEILILDEATSSLDEATQKAVMEAIDKIAEVKTMIIIAHRLSTVQKCDKIYLIEKGKIIDSGDYAELANNSQKFRKLADISSNR</sequence>
<dbReference type="EMBL" id="JAJFAT010000015">
    <property type="protein sequence ID" value="MCC3145692.1"/>
    <property type="molecule type" value="Genomic_DNA"/>
</dbReference>
<dbReference type="Gene3D" id="1.20.1560.10">
    <property type="entry name" value="ABC transporter type 1, transmembrane domain"/>
    <property type="match status" value="1"/>
</dbReference>
<evidence type="ECO:0000313" key="12">
    <source>
        <dbReference type="EMBL" id="MCC3145692.1"/>
    </source>
</evidence>
<gene>
    <name evidence="12" type="ORF">LJ207_10190</name>
</gene>
<keyword evidence="5" id="KW-0547">Nucleotide-binding</keyword>
<feature type="domain" description="ABC transmembrane type-1" evidence="11">
    <location>
        <begin position="21"/>
        <end position="321"/>
    </location>
</feature>
<protein>
    <submittedName>
        <fullName evidence="12">ABC transporter ATP-binding protein/permease</fullName>
    </submittedName>
</protein>
<dbReference type="GO" id="GO:0005524">
    <property type="term" value="F:ATP binding"/>
    <property type="evidence" value="ECO:0007669"/>
    <property type="project" value="UniProtKB-KW"/>
</dbReference>
<evidence type="ECO:0000256" key="4">
    <source>
        <dbReference type="ARBA" id="ARBA00022692"/>
    </source>
</evidence>
<dbReference type="Pfam" id="PF00005">
    <property type="entry name" value="ABC_tran"/>
    <property type="match status" value="1"/>
</dbReference>
<comment type="caution">
    <text evidence="12">The sequence shown here is derived from an EMBL/GenBank/DDBJ whole genome shotgun (WGS) entry which is preliminary data.</text>
</comment>
<keyword evidence="2" id="KW-0813">Transport</keyword>
<dbReference type="PANTHER" id="PTHR24221">
    <property type="entry name" value="ATP-BINDING CASSETTE SUB-FAMILY B"/>
    <property type="match status" value="1"/>
</dbReference>
<dbReference type="Gene3D" id="3.40.50.300">
    <property type="entry name" value="P-loop containing nucleotide triphosphate hydrolases"/>
    <property type="match status" value="1"/>
</dbReference>
<dbReference type="InterPro" id="IPR039421">
    <property type="entry name" value="Type_1_exporter"/>
</dbReference>
<dbReference type="GO" id="GO:0140359">
    <property type="term" value="F:ABC-type transporter activity"/>
    <property type="evidence" value="ECO:0007669"/>
    <property type="project" value="InterPro"/>
</dbReference>
<comment type="subcellular location">
    <subcellularLocation>
        <location evidence="1">Cell membrane</location>
        <topology evidence="1">Multi-pass membrane protein</topology>
    </subcellularLocation>
</comment>
<keyword evidence="4 9" id="KW-0812">Transmembrane</keyword>
<keyword evidence="6 12" id="KW-0067">ATP-binding</keyword>
<dbReference type="InterPro" id="IPR017871">
    <property type="entry name" value="ABC_transporter-like_CS"/>
</dbReference>
<dbReference type="InterPro" id="IPR027417">
    <property type="entry name" value="P-loop_NTPase"/>
</dbReference>
<feature type="transmembrane region" description="Helical" evidence="9">
    <location>
        <begin position="179"/>
        <end position="198"/>
    </location>
</feature>
<keyword evidence="3" id="KW-1003">Cell membrane</keyword>